<keyword evidence="2" id="KW-0472">Membrane</keyword>
<name>A0ABT1IEP6_9PSEU</name>
<evidence type="ECO:0000256" key="2">
    <source>
        <dbReference type="SAM" id="Phobius"/>
    </source>
</evidence>
<evidence type="ECO:0000256" key="1">
    <source>
        <dbReference type="SAM" id="MobiDB-lite"/>
    </source>
</evidence>
<accession>A0ABT1IEP6</accession>
<comment type="caution">
    <text evidence="3">The sequence shown here is derived from an EMBL/GenBank/DDBJ whole genome shotgun (WGS) entry which is preliminary data.</text>
</comment>
<dbReference type="RefSeq" id="WP_253888036.1">
    <property type="nucleotide sequence ID" value="NZ_BAAAVB010000014.1"/>
</dbReference>
<feature type="compositionally biased region" description="Basic and acidic residues" evidence="1">
    <location>
        <begin position="124"/>
        <end position="135"/>
    </location>
</feature>
<feature type="transmembrane region" description="Helical" evidence="2">
    <location>
        <begin position="33"/>
        <end position="53"/>
    </location>
</feature>
<feature type="region of interest" description="Disordered" evidence="1">
    <location>
        <begin position="51"/>
        <end position="135"/>
    </location>
</feature>
<feature type="region of interest" description="Disordered" evidence="1">
    <location>
        <begin position="1"/>
        <end position="26"/>
    </location>
</feature>
<dbReference type="Proteomes" id="UP001205185">
    <property type="component" value="Unassembled WGS sequence"/>
</dbReference>
<keyword evidence="4" id="KW-1185">Reference proteome</keyword>
<gene>
    <name evidence="3" type="ORF">LV75_003597</name>
</gene>
<evidence type="ECO:0000313" key="3">
    <source>
        <dbReference type="EMBL" id="MCP2271085.1"/>
    </source>
</evidence>
<keyword evidence="2" id="KW-1133">Transmembrane helix</keyword>
<keyword evidence="2" id="KW-0812">Transmembrane</keyword>
<sequence length="135" mass="13829">MSQTPETPTPQAPAQYVSTPVPATTPWYRARRVVVSAVAAGMLALGGVAGFALGHGTADGPRVANGQHQQAPGDQQGPDGQRGPGGQGLPDQDDARPDTAPQGGGPQSRRGQRGGTQQDTSQQDDTKPEPKQGDN</sequence>
<proteinExistence type="predicted"/>
<feature type="compositionally biased region" description="Low complexity" evidence="1">
    <location>
        <begin position="66"/>
        <end position="79"/>
    </location>
</feature>
<dbReference type="EMBL" id="JAMTCO010000008">
    <property type="protein sequence ID" value="MCP2271085.1"/>
    <property type="molecule type" value="Genomic_DNA"/>
</dbReference>
<organism evidence="3 4">
    <name type="scientific">Actinokineospora diospyrosa</name>
    <dbReference type="NCBI Taxonomy" id="103728"/>
    <lineage>
        <taxon>Bacteria</taxon>
        <taxon>Bacillati</taxon>
        <taxon>Actinomycetota</taxon>
        <taxon>Actinomycetes</taxon>
        <taxon>Pseudonocardiales</taxon>
        <taxon>Pseudonocardiaceae</taxon>
        <taxon>Actinokineospora</taxon>
    </lineage>
</organism>
<evidence type="ECO:0000313" key="4">
    <source>
        <dbReference type="Proteomes" id="UP001205185"/>
    </source>
</evidence>
<protein>
    <submittedName>
        <fullName evidence="3">Uncharacterized protein</fullName>
    </submittedName>
</protein>
<reference evidence="3 4" key="1">
    <citation type="submission" date="2022-06" db="EMBL/GenBank/DDBJ databases">
        <title>Genomic Encyclopedia of Archaeal and Bacterial Type Strains, Phase II (KMG-II): from individual species to whole genera.</title>
        <authorList>
            <person name="Goeker M."/>
        </authorList>
    </citation>
    <scope>NUCLEOTIDE SEQUENCE [LARGE SCALE GENOMIC DNA]</scope>
    <source>
        <strain evidence="3 4">DSM 44255</strain>
    </source>
</reference>